<accession>A0A0N4VVL6</accession>
<organism evidence="1">
    <name type="scientific">Haemonchus placei</name>
    <name type="common">Barber's pole worm</name>
    <dbReference type="NCBI Taxonomy" id="6290"/>
    <lineage>
        <taxon>Eukaryota</taxon>
        <taxon>Metazoa</taxon>
        <taxon>Ecdysozoa</taxon>
        <taxon>Nematoda</taxon>
        <taxon>Chromadorea</taxon>
        <taxon>Rhabditida</taxon>
        <taxon>Rhabditina</taxon>
        <taxon>Rhabditomorpha</taxon>
        <taxon>Strongyloidea</taxon>
        <taxon>Trichostrongylidae</taxon>
        <taxon>Haemonchus</taxon>
    </lineage>
</organism>
<proteinExistence type="predicted"/>
<dbReference type="WBParaSite" id="HPLM_0000133601-mRNA-1">
    <property type="protein sequence ID" value="HPLM_0000133601-mRNA-1"/>
    <property type="gene ID" value="HPLM_0000133601"/>
</dbReference>
<name>A0A0N4VVL6_HAEPC</name>
<evidence type="ECO:0000313" key="1">
    <source>
        <dbReference type="WBParaSite" id="HPLM_0000133601-mRNA-1"/>
    </source>
</evidence>
<dbReference type="AlphaFoldDB" id="A0A0N4VVL6"/>
<protein>
    <submittedName>
        <fullName evidence="1">Glycosyltransferase family 2 protein</fullName>
    </submittedName>
</protein>
<sequence length="41" mass="4932">LQYSQNHNRNAVGNNRFSLFLKAYSEFRAHKALYMMIPRIM</sequence>
<reference evidence="1" key="1">
    <citation type="submission" date="2017-02" db="UniProtKB">
        <authorList>
            <consortium name="WormBaseParasite"/>
        </authorList>
    </citation>
    <scope>IDENTIFICATION</scope>
</reference>